<dbReference type="EMBL" id="QUMO01000003">
    <property type="protein sequence ID" value="REF86278.1"/>
    <property type="molecule type" value="Genomic_DNA"/>
</dbReference>
<evidence type="ECO:0000313" key="3">
    <source>
        <dbReference type="Proteomes" id="UP000256900"/>
    </source>
</evidence>
<dbReference type="Proteomes" id="UP000256900">
    <property type="component" value="Unassembled WGS sequence"/>
</dbReference>
<dbReference type="SUPFAM" id="SSF53474">
    <property type="entry name" value="alpha/beta-Hydrolases"/>
    <property type="match status" value="1"/>
</dbReference>
<gene>
    <name evidence="2" type="ORF">DES32_2327</name>
</gene>
<protein>
    <submittedName>
        <fullName evidence="2">Pimeloyl-ACP methyl ester carboxylesterase</fullName>
    </submittedName>
</protein>
<dbReference type="PANTHER" id="PTHR43194:SF2">
    <property type="entry name" value="PEROXISOMAL MEMBRANE PROTEIN LPX1"/>
    <property type="match status" value="1"/>
</dbReference>
<accession>A0A3D9YVQ6</accession>
<name>A0A3D9YVQ6_9HYPH</name>
<proteinExistence type="predicted"/>
<dbReference type="Gene3D" id="3.40.50.1820">
    <property type="entry name" value="alpha/beta hydrolase"/>
    <property type="match status" value="1"/>
</dbReference>
<dbReference type="InterPro" id="IPR029058">
    <property type="entry name" value="AB_hydrolase_fold"/>
</dbReference>
<dbReference type="Pfam" id="PF12697">
    <property type="entry name" value="Abhydrolase_6"/>
    <property type="match status" value="1"/>
</dbReference>
<keyword evidence="3" id="KW-1185">Reference proteome</keyword>
<dbReference type="InterPro" id="IPR000073">
    <property type="entry name" value="AB_hydrolase_1"/>
</dbReference>
<dbReference type="PANTHER" id="PTHR43194">
    <property type="entry name" value="HYDROLASE ALPHA/BETA FOLD FAMILY"/>
    <property type="match status" value="1"/>
</dbReference>
<reference evidence="2 3" key="1">
    <citation type="submission" date="2018-08" db="EMBL/GenBank/DDBJ databases">
        <title>Genomic Encyclopedia of Type Strains, Phase IV (KMG-IV): sequencing the most valuable type-strain genomes for metagenomic binning, comparative biology and taxonomic classification.</title>
        <authorList>
            <person name="Goeker M."/>
        </authorList>
    </citation>
    <scope>NUCLEOTIDE SEQUENCE [LARGE SCALE GENOMIC DNA]</scope>
    <source>
        <strain evidence="2 3">BW863</strain>
    </source>
</reference>
<dbReference type="InterPro" id="IPR050228">
    <property type="entry name" value="Carboxylesterase_BioH"/>
</dbReference>
<feature type="domain" description="AB hydrolase-1" evidence="1">
    <location>
        <begin position="36"/>
        <end position="285"/>
    </location>
</feature>
<sequence>MTRTQSAYVDWFVSAQDGLRLHLRDYGSPLDPGLPVVCLPGLARNGADFGPLAEALAAGAAGQKRRVIAVDYRGRGESDYDADWRHYDLAFENADIQAQLAAVEIHEAIFIGTSRGGLHAMLLAAARLALVRGVVLNDVGPVIELQGLSRIRQYLRYPAAPNSLADAIDYVRKTMSAHFPALSEAEIEAYARASFQKPGGTFGATFDPKLVKPLEALRLDEPPPDCWRLFEALADVPLLAIRGGNSDLLSPETFVEMTRRHRNCATYVVEGQGHPPLLMDDAAIARICTFVAEAEMA</sequence>
<dbReference type="OrthoDB" id="9791366at2"/>
<dbReference type="RefSeq" id="WP_115836834.1">
    <property type="nucleotide sequence ID" value="NZ_CP025086.1"/>
</dbReference>
<comment type="caution">
    <text evidence="2">The sequence shown here is derived from an EMBL/GenBank/DDBJ whole genome shotgun (WGS) entry which is preliminary data.</text>
</comment>
<organism evidence="2 3">
    <name type="scientific">Methylovirgula ligni</name>
    <dbReference type="NCBI Taxonomy" id="569860"/>
    <lineage>
        <taxon>Bacteria</taxon>
        <taxon>Pseudomonadati</taxon>
        <taxon>Pseudomonadota</taxon>
        <taxon>Alphaproteobacteria</taxon>
        <taxon>Hyphomicrobiales</taxon>
        <taxon>Beijerinckiaceae</taxon>
        <taxon>Methylovirgula</taxon>
    </lineage>
</organism>
<evidence type="ECO:0000259" key="1">
    <source>
        <dbReference type="Pfam" id="PF12697"/>
    </source>
</evidence>
<evidence type="ECO:0000313" key="2">
    <source>
        <dbReference type="EMBL" id="REF86278.1"/>
    </source>
</evidence>
<dbReference type="AlphaFoldDB" id="A0A3D9YVQ6"/>